<sequence>MKEFKTFQGANFTGLLGEKFRFCILNDEGKPSGVLLTGEVKKIYRRGGKTVVDLHLPELECARTYTAAKIYYLGRPREWFR</sequence>
<protein>
    <submittedName>
        <fullName evidence="1">Uncharacterized protein</fullName>
    </submittedName>
</protein>
<dbReference type="EMBL" id="BK014986">
    <property type="protein sequence ID" value="DAD85712.1"/>
    <property type="molecule type" value="Genomic_DNA"/>
</dbReference>
<evidence type="ECO:0000313" key="1">
    <source>
        <dbReference type="EMBL" id="DAD85712.1"/>
    </source>
</evidence>
<reference evidence="1" key="1">
    <citation type="journal article" date="2021" name="Proc. Natl. Acad. Sci. U.S.A.">
        <title>A Catalog of Tens of Thousands of Viruses from Human Metagenomes Reveals Hidden Associations with Chronic Diseases.</title>
        <authorList>
            <person name="Tisza M.J."/>
            <person name="Buck C.B."/>
        </authorList>
    </citation>
    <scope>NUCLEOTIDE SEQUENCE</scope>
    <source>
        <strain evidence="1">CtP6113</strain>
    </source>
</reference>
<name>A0A8S5MUA1_9CAUD</name>
<proteinExistence type="predicted"/>
<organism evidence="1">
    <name type="scientific">Siphoviridae sp. ctP6113</name>
    <dbReference type="NCBI Taxonomy" id="2826318"/>
    <lineage>
        <taxon>Viruses</taxon>
        <taxon>Duplodnaviria</taxon>
        <taxon>Heunggongvirae</taxon>
        <taxon>Uroviricota</taxon>
        <taxon>Caudoviricetes</taxon>
    </lineage>
</organism>
<accession>A0A8S5MUA1</accession>